<dbReference type="InterPro" id="IPR011008">
    <property type="entry name" value="Dimeric_a/b-barrel"/>
</dbReference>
<dbReference type="Proteomes" id="UP000546257">
    <property type="component" value="Unassembled WGS sequence"/>
</dbReference>
<accession>A0A7J9SKW4</accession>
<dbReference type="InterPro" id="IPR050744">
    <property type="entry name" value="AI-2_Isomerase_LsrG"/>
</dbReference>
<dbReference type="Pfam" id="PF03992">
    <property type="entry name" value="ABM"/>
    <property type="match status" value="1"/>
</dbReference>
<reference evidence="2 3" key="1">
    <citation type="submission" date="2020-08" db="EMBL/GenBank/DDBJ databases">
        <authorList>
            <person name="Seo M.-J."/>
        </authorList>
    </citation>
    <scope>NUCLEOTIDE SEQUENCE [LARGE SCALE GENOMIC DNA]</scope>
    <source>
        <strain evidence="2 3">MBLA0160</strain>
    </source>
</reference>
<keyword evidence="3" id="KW-1185">Reference proteome</keyword>
<dbReference type="SUPFAM" id="SSF54909">
    <property type="entry name" value="Dimeric alpha+beta barrel"/>
    <property type="match status" value="1"/>
</dbReference>
<sequence length="101" mass="11124">MIVLHAVFPINPDKLDEALDLAETMVEASNEEPGVINYRAATDVGAGNLLRFFEQYEDAAAMEAHVESDHFEEFEAALPDLLAGDPDITRFDVESVSDVEL</sequence>
<dbReference type="EMBL" id="JACKXD010000002">
    <property type="protein sequence ID" value="MBB6645671.1"/>
    <property type="molecule type" value="Genomic_DNA"/>
</dbReference>
<dbReference type="RefSeq" id="WP_185192057.1">
    <property type="nucleotide sequence ID" value="NZ_JACKXD010000002.1"/>
</dbReference>
<evidence type="ECO:0000259" key="1">
    <source>
        <dbReference type="PROSITE" id="PS51725"/>
    </source>
</evidence>
<dbReference type="PANTHER" id="PTHR33336:SF15">
    <property type="entry name" value="ABM DOMAIN-CONTAINING PROTEIN"/>
    <property type="match status" value="1"/>
</dbReference>
<dbReference type="PANTHER" id="PTHR33336">
    <property type="entry name" value="QUINOL MONOOXYGENASE YGIN-RELATED"/>
    <property type="match status" value="1"/>
</dbReference>
<evidence type="ECO:0000313" key="3">
    <source>
        <dbReference type="Proteomes" id="UP000546257"/>
    </source>
</evidence>
<dbReference type="GO" id="GO:0004497">
    <property type="term" value="F:monooxygenase activity"/>
    <property type="evidence" value="ECO:0007669"/>
    <property type="project" value="UniProtKB-KW"/>
</dbReference>
<comment type="caution">
    <text evidence="2">The sequence shown here is derived from an EMBL/GenBank/DDBJ whole genome shotgun (WGS) entry which is preliminary data.</text>
</comment>
<evidence type="ECO:0000313" key="2">
    <source>
        <dbReference type="EMBL" id="MBB6645671.1"/>
    </source>
</evidence>
<organism evidence="2 3">
    <name type="scientific">Halobellus ruber</name>
    <dbReference type="NCBI Taxonomy" id="2761102"/>
    <lineage>
        <taxon>Archaea</taxon>
        <taxon>Methanobacteriati</taxon>
        <taxon>Methanobacteriota</taxon>
        <taxon>Stenosarchaea group</taxon>
        <taxon>Halobacteria</taxon>
        <taxon>Halobacteriales</taxon>
        <taxon>Haloferacaceae</taxon>
        <taxon>Halobellus</taxon>
    </lineage>
</organism>
<name>A0A7J9SKW4_9EURY</name>
<feature type="domain" description="ABM" evidence="1">
    <location>
        <begin position="2"/>
        <end position="91"/>
    </location>
</feature>
<dbReference type="PROSITE" id="PS51725">
    <property type="entry name" value="ABM"/>
    <property type="match status" value="1"/>
</dbReference>
<keyword evidence="2" id="KW-0560">Oxidoreductase</keyword>
<dbReference type="AlphaFoldDB" id="A0A7J9SKW4"/>
<protein>
    <submittedName>
        <fullName evidence="2">Antibiotic biosynthesis monooxygenase</fullName>
    </submittedName>
</protein>
<keyword evidence="2" id="KW-0503">Monooxygenase</keyword>
<proteinExistence type="predicted"/>
<dbReference type="Gene3D" id="3.30.70.100">
    <property type="match status" value="1"/>
</dbReference>
<dbReference type="InterPro" id="IPR007138">
    <property type="entry name" value="ABM_dom"/>
</dbReference>
<gene>
    <name evidence="2" type="ORF">H5V44_05075</name>
</gene>